<dbReference type="Proteomes" id="UP000278351">
    <property type="component" value="Unassembled WGS sequence"/>
</dbReference>
<feature type="transmembrane region" description="Helical" evidence="1">
    <location>
        <begin position="241"/>
        <end position="261"/>
    </location>
</feature>
<feature type="transmembrane region" description="Helical" evidence="1">
    <location>
        <begin position="16"/>
        <end position="36"/>
    </location>
</feature>
<dbReference type="Gene3D" id="1.20.1260.100">
    <property type="entry name" value="TspO/MBR protein"/>
    <property type="match status" value="1"/>
</dbReference>
<keyword evidence="1" id="KW-0812">Transmembrane</keyword>
<feature type="transmembrane region" description="Helical" evidence="1">
    <location>
        <begin position="189"/>
        <end position="208"/>
    </location>
</feature>
<dbReference type="EMBL" id="RPDH01000002">
    <property type="protein sequence ID" value="RPE08223.1"/>
    <property type="molecule type" value="Genomic_DNA"/>
</dbReference>
<evidence type="ECO:0000256" key="1">
    <source>
        <dbReference type="SAM" id="Phobius"/>
    </source>
</evidence>
<dbReference type="PANTHER" id="PTHR33802">
    <property type="entry name" value="SI:CH211-161H7.5-RELATED"/>
    <property type="match status" value="1"/>
</dbReference>
<keyword evidence="3" id="KW-1185">Reference proteome</keyword>
<keyword evidence="1" id="KW-0472">Membrane</keyword>
<feature type="transmembrane region" description="Helical" evidence="1">
    <location>
        <begin position="213"/>
        <end position="229"/>
    </location>
</feature>
<protein>
    <submittedName>
        <fullName evidence="2">Tryptophan-rich sensory protein</fullName>
    </submittedName>
</protein>
<dbReference type="PANTHER" id="PTHR33802:SF1">
    <property type="entry name" value="XK-RELATED PROTEIN"/>
    <property type="match status" value="1"/>
</dbReference>
<evidence type="ECO:0000313" key="3">
    <source>
        <dbReference type="Proteomes" id="UP000278351"/>
    </source>
</evidence>
<feature type="transmembrane region" description="Helical" evidence="1">
    <location>
        <begin position="99"/>
        <end position="116"/>
    </location>
</feature>
<gene>
    <name evidence="2" type="ORF">EGT74_14255</name>
</gene>
<dbReference type="InterPro" id="IPR038330">
    <property type="entry name" value="TspO/MBR-related_sf"/>
</dbReference>
<evidence type="ECO:0000313" key="2">
    <source>
        <dbReference type="EMBL" id="RPE08223.1"/>
    </source>
</evidence>
<reference evidence="2 3" key="1">
    <citation type="submission" date="2018-11" db="EMBL/GenBank/DDBJ databases">
        <title>Chitinophaga lutea sp.nov., isolate from arsenic contaminated soil.</title>
        <authorList>
            <person name="Zong Y."/>
        </authorList>
    </citation>
    <scope>NUCLEOTIDE SEQUENCE [LARGE SCALE GENOMIC DNA]</scope>
    <source>
        <strain evidence="2 3">ZY74</strain>
    </source>
</reference>
<feature type="transmembrane region" description="Helical" evidence="1">
    <location>
        <begin position="161"/>
        <end position="183"/>
    </location>
</feature>
<feature type="transmembrane region" description="Helical" evidence="1">
    <location>
        <begin position="56"/>
        <end position="78"/>
    </location>
</feature>
<sequence length="268" mass="29723">MAPRRTIPHYRQQSSFNLIALIVAIGVNVMANIGTLNGATTGEISAQYPNLFTPAGITFSIWSVIYLALLGFAGYQLWLAFSKGHEAELDAFQVRMKGWFLLNCLGNACWLFAWHYRAITLSLFFMLIILYSLAAIHRNFQIAHPGAGRKEKLFIHLPFGLYFGWISIATLANLTAWTVALGFNGIPPVAWTLAMMMIGLLVALFMILRYNNIYFGLVNVWAFYGIVLKREAEGGRESAPIIAAATVVIALLALALILQILRKRGQPG</sequence>
<dbReference type="AlphaFoldDB" id="A0A3N4PHQ6"/>
<name>A0A3N4PHQ6_9BACT</name>
<proteinExistence type="predicted"/>
<organism evidence="2 3">
    <name type="scientific">Chitinophaga lutea</name>
    <dbReference type="NCBI Taxonomy" id="2488634"/>
    <lineage>
        <taxon>Bacteria</taxon>
        <taxon>Pseudomonadati</taxon>
        <taxon>Bacteroidota</taxon>
        <taxon>Chitinophagia</taxon>
        <taxon>Chitinophagales</taxon>
        <taxon>Chitinophagaceae</taxon>
        <taxon>Chitinophaga</taxon>
    </lineage>
</organism>
<accession>A0A3N4PHQ6</accession>
<dbReference type="OrthoDB" id="5189031at2"/>
<feature type="transmembrane region" description="Helical" evidence="1">
    <location>
        <begin position="122"/>
        <end position="140"/>
    </location>
</feature>
<keyword evidence="1" id="KW-1133">Transmembrane helix</keyword>
<dbReference type="RefSeq" id="WP_123847224.1">
    <property type="nucleotide sequence ID" value="NZ_RPDH01000002.1"/>
</dbReference>
<comment type="caution">
    <text evidence="2">The sequence shown here is derived from an EMBL/GenBank/DDBJ whole genome shotgun (WGS) entry which is preliminary data.</text>
</comment>